<feature type="transmembrane region" description="Helical" evidence="2">
    <location>
        <begin position="44"/>
        <end position="68"/>
    </location>
</feature>
<accession>A0AB38F6T3</accession>
<name>A0AB38F6T3_RHOWR</name>
<keyword evidence="2" id="KW-1133">Transmembrane helix</keyword>
<dbReference type="EMBL" id="UAUI01000001">
    <property type="protein sequence ID" value="SPZ34743.1"/>
    <property type="molecule type" value="Genomic_DNA"/>
</dbReference>
<proteinExistence type="predicted"/>
<dbReference type="Proteomes" id="UP000251211">
    <property type="component" value="Unassembled WGS sequence"/>
</dbReference>
<comment type="caution">
    <text evidence="3">The sequence shown here is derived from an EMBL/GenBank/DDBJ whole genome shotgun (WGS) entry which is preliminary data.</text>
</comment>
<gene>
    <name evidence="3" type="ORF">NCTC13229_00412</name>
</gene>
<evidence type="ECO:0000313" key="4">
    <source>
        <dbReference type="Proteomes" id="UP000251211"/>
    </source>
</evidence>
<reference evidence="3 4" key="1">
    <citation type="submission" date="2018-06" db="EMBL/GenBank/DDBJ databases">
        <authorList>
            <consortium name="Pathogen Informatics"/>
            <person name="Doyle S."/>
        </authorList>
    </citation>
    <scope>NUCLEOTIDE SEQUENCE [LARGE SCALE GENOMIC DNA]</scope>
    <source>
        <strain evidence="3 4">NCTC13229</strain>
    </source>
</reference>
<feature type="region of interest" description="Disordered" evidence="1">
    <location>
        <begin position="1"/>
        <end position="35"/>
    </location>
</feature>
<organism evidence="3 4">
    <name type="scientific">Rhodococcus wratislaviensis</name>
    <name type="common">Tsukamurella wratislaviensis</name>
    <dbReference type="NCBI Taxonomy" id="44752"/>
    <lineage>
        <taxon>Bacteria</taxon>
        <taxon>Bacillati</taxon>
        <taxon>Actinomycetota</taxon>
        <taxon>Actinomycetes</taxon>
        <taxon>Mycobacteriales</taxon>
        <taxon>Nocardiaceae</taxon>
        <taxon>Rhodococcus</taxon>
    </lineage>
</organism>
<evidence type="ECO:0000256" key="1">
    <source>
        <dbReference type="SAM" id="MobiDB-lite"/>
    </source>
</evidence>
<protein>
    <submittedName>
        <fullName evidence="3">Transmembrane protein</fullName>
    </submittedName>
</protein>
<sequence length="92" mass="10010">MHRGGFRRTIERRRTTTAGQTTTISVGADGNLTGPIRSNREDTVVAVTAAGGLWALGSGGIVLVPALVHAVSTRTRRRQWAYEWTRLDAPPR</sequence>
<evidence type="ECO:0000313" key="3">
    <source>
        <dbReference type="EMBL" id="SPZ34743.1"/>
    </source>
</evidence>
<dbReference type="AlphaFoldDB" id="A0AB38F6T3"/>
<keyword evidence="2" id="KW-0472">Membrane</keyword>
<evidence type="ECO:0000256" key="2">
    <source>
        <dbReference type="SAM" id="Phobius"/>
    </source>
</evidence>
<keyword evidence="2 3" id="KW-0812">Transmembrane</keyword>